<keyword evidence="10" id="KW-0406">Ion transport</keyword>
<evidence type="ECO:0000256" key="5">
    <source>
        <dbReference type="ARBA" id="ARBA00022448"/>
    </source>
</evidence>
<accession>A0AAU9EQF3</accession>
<feature type="transmembrane region" description="Helical" evidence="13">
    <location>
        <begin position="351"/>
        <end position="373"/>
    </location>
</feature>
<comment type="subcellular location">
    <subcellularLocation>
        <location evidence="2">Cell membrane</location>
        <topology evidence="2">Multi-pass membrane protein</topology>
    </subcellularLocation>
</comment>
<keyword evidence="15" id="KW-1185">Reference proteome</keyword>
<evidence type="ECO:0000256" key="6">
    <source>
        <dbReference type="ARBA" id="ARBA00022449"/>
    </source>
</evidence>
<evidence type="ECO:0000256" key="13">
    <source>
        <dbReference type="SAM" id="Phobius"/>
    </source>
</evidence>
<evidence type="ECO:0000256" key="10">
    <source>
        <dbReference type="ARBA" id="ARBA00023065"/>
    </source>
</evidence>
<dbReference type="PIRSF" id="PIRSF006603">
    <property type="entry name" value="DinF"/>
    <property type="match status" value="1"/>
</dbReference>
<comment type="similarity">
    <text evidence="3">Belongs to the multi antimicrobial extrusion (MATE) (TC 2.A.66.1) family.</text>
</comment>
<evidence type="ECO:0000256" key="9">
    <source>
        <dbReference type="ARBA" id="ARBA00022989"/>
    </source>
</evidence>
<evidence type="ECO:0000256" key="12">
    <source>
        <dbReference type="ARBA" id="ARBA00031636"/>
    </source>
</evidence>
<evidence type="ECO:0000313" key="15">
    <source>
        <dbReference type="Proteomes" id="UP001321786"/>
    </source>
</evidence>
<gene>
    <name evidence="14" type="ORF">HLPR_19320</name>
</gene>
<dbReference type="InterPro" id="IPR050222">
    <property type="entry name" value="MATE_MdtK"/>
</dbReference>
<evidence type="ECO:0000256" key="11">
    <source>
        <dbReference type="ARBA" id="ARBA00023136"/>
    </source>
</evidence>
<evidence type="ECO:0000256" key="7">
    <source>
        <dbReference type="ARBA" id="ARBA00022475"/>
    </source>
</evidence>
<dbReference type="EMBL" id="AP028654">
    <property type="protein sequence ID" value="BEP29601.1"/>
    <property type="molecule type" value="Genomic_DNA"/>
</dbReference>
<feature type="transmembrane region" description="Helical" evidence="13">
    <location>
        <begin position="394"/>
        <end position="412"/>
    </location>
</feature>
<organism evidence="14 15">
    <name type="scientific">Helicovermis profundi</name>
    <dbReference type="NCBI Taxonomy" id="3065157"/>
    <lineage>
        <taxon>Bacteria</taxon>
        <taxon>Bacillati</taxon>
        <taxon>Bacillota</taxon>
        <taxon>Clostridia</taxon>
        <taxon>Helicovermis</taxon>
    </lineage>
</organism>
<keyword evidence="9 13" id="KW-1133">Transmembrane helix</keyword>
<dbReference type="PANTHER" id="PTHR43298">
    <property type="entry name" value="MULTIDRUG RESISTANCE PROTEIN NORM-RELATED"/>
    <property type="match status" value="1"/>
</dbReference>
<dbReference type="RefSeq" id="WP_338535228.1">
    <property type="nucleotide sequence ID" value="NZ_AP028654.1"/>
</dbReference>
<dbReference type="NCBIfam" id="TIGR00797">
    <property type="entry name" value="matE"/>
    <property type="match status" value="1"/>
</dbReference>
<comment type="function">
    <text evidence="1">Multidrug efflux pump.</text>
</comment>
<feature type="transmembrane region" description="Helical" evidence="13">
    <location>
        <begin position="321"/>
        <end position="345"/>
    </location>
</feature>
<dbReference type="GO" id="GO:0042910">
    <property type="term" value="F:xenobiotic transmembrane transporter activity"/>
    <property type="evidence" value="ECO:0007669"/>
    <property type="project" value="InterPro"/>
</dbReference>
<keyword evidence="8 13" id="KW-0812">Transmembrane</keyword>
<evidence type="ECO:0000256" key="4">
    <source>
        <dbReference type="ARBA" id="ARBA00020268"/>
    </source>
</evidence>
<dbReference type="CDD" id="cd13137">
    <property type="entry name" value="MATE_NorM_like"/>
    <property type="match status" value="1"/>
</dbReference>
<keyword evidence="11 13" id="KW-0472">Membrane</keyword>
<feature type="transmembrane region" description="Helical" evidence="13">
    <location>
        <begin position="418"/>
        <end position="438"/>
    </location>
</feature>
<feature type="transmembrane region" description="Helical" evidence="13">
    <location>
        <begin position="193"/>
        <end position="218"/>
    </location>
</feature>
<dbReference type="Pfam" id="PF01554">
    <property type="entry name" value="MatE"/>
    <property type="match status" value="2"/>
</dbReference>
<evidence type="ECO:0000256" key="8">
    <source>
        <dbReference type="ARBA" id="ARBA00022692"/>
    </source>
</evidence>
<dbReference type="AlphaFoldDB" id="A0AAU9EQF3"/>
<feature type="transmembrane region" description="Helical" evidence="13">
    <location>
        <begin position="166"/>
        <end position="187"/>
    </location>
</feature>
<name>A0AAU9EQF3_9FIRM</name>
<reference evidence="14 15" key="1">
    <citation type="submission" date="2023-08" db="EMBL/GenBank/DDBJ databases">
        <title>Helicovermis profunda gen. nov., sp. nov., a novel mesophilic, fermentative bacterium within the Bacillota from a deep-sea hydrothermal vent chimney.</title>
        <authorList>
            <person name="Miyazaki U."/>
            <person name="Mizutani D."/>
            <person name="Hashimoto Y."/>
            <person name="Tame A."/>
            <person name="Sawayama S."/>
            <person name="Miyazaki J."/>
            <person name="Takai K."/>
            <person name="Nakagawa S."/>
        </authorList>
    </citation>
    <scope>NUCLEOTIDE SEQUENCE [LARGE SCALE GENOMIC DNA]</scope>
    <source>
        <strain evidence="14 15">S502</strain>
    </source>
</reference>
<evidence type="ECO:0000256" key="3">
    <source>
        <dbReference type="ARBA" id="ARBA00010199"/>
    </source>
</evidence>
<evidence type="ECO:0000313" key="14">
    <source>
        <dbReference type="EMBL" id="BEP29601.1"/>
    </source>
</evidence>
<dbReference type="PANTHER" id="PTHR43298:SF2">
    <property type="entry name" value="FMN_FAD EXPORTER YEEO-RELATED"/>
    <property type="match status" value="1"/>
</dbReference>
<dbReference type="KEGG" id="hprf:HLPR_19320"/>
<sequence>MNRLINIKIIKTIIIIALPAIIEMALNTLLGIADTLMISRLINKDALVAAGYSNQVFFALIFIFTSFNTGAIAMISRNYGEKNFKRLRKVASETLTLNLIIGLIITIISLFFAKNIFSIYDLTSTVKDSLLVYFKIVSFSLVPMFLSFSFSATLRGSGDTKTPMKITAIANIINIFGNYFLITGFGIFPELGIAGAAISTTVSRFIGLFIYIFILFNNKKTVHINIKNMLLTNDVLRPLLNLSIPGALEQFFMQTAFIVVGIITAKLNTSSEALFRILINIESISFMPAVGISIAASTLVGKSIGEKNKTMAKEIAKASSVLAVIWGIAIGIVFILIPELIVSIFTEDNNILIIASLPMFVAGFNQPFLNYMISMSGAIRGAGDTKALMYITTLRLWTMFIPLSYLFILIFHTGVEGIWYAELISFFFFSLILTRRYLSEKWLNIKID</sequence>
<evidence type="ECO:0000256" key="2">
    <source>
        <dbReference type="ARBA" id="ARBA00004651"/>
    </source>
</evidence>
<dbReference type="GO" id="GO:0015297">
    <property type="term" value="F:antiporter activity"/>
    <property type="evidence" value="ECO:0007669"/>
    <property type="project" value="UniProtKB-KW"/>
</dbReference>
<protein>
    <recommendedName>
        <fullName evidence="4">Probable multidrug resistance protein NorM</fullName>
    </recommendedName>
    <alternativeName>
        <fullName evidence="12">Multidrug-efflux transporter</fullName>
    </alternativeName>
</protein>
<dbReference type="InterPro" id="IPR002528">
    <property type="entry name" value="MATE_fam"/>
</dbReference>
<feature type="transmembrane region" description="Helical" evidence="13">
    <location>
        <begin position="133"/>
        <end position="154"/>
    </location>
</feature>
<keyword evidence="6" id="KW-0050">Antiport</keyword>
<dbReference type="GO" id="GO:0005886">
    <property type="term" value="C:plasma membrane"/>
    <property type="evidence" value="ECO:0007669"/>
    <property type="project" value="UniProtKB-SubCell"/>
</dbReference>
<feature type="transmembrane region" description="Helical" evidence="13">
    <location>
        <begin position="12"/>
        <end position="32"/>
    </location>
</feature>
<proteinExistence type="inferred from homology"/>
<dbReference type="GO" id="GO:0006811">
    <property type="term" value="P:monoatomic ion transport"/>
    <property type="evidence" value="ECO:0007669"/>
    <property type="project" value="UniProtKB-KW"/>
</dbReference>
<feature type="transmembrane region" description="Helical" evidence="13">
    <location>
        <begin position="95"/>
        <end position="113"/>
    </location>
</feature>
<dbReference type="Proteomes" id="UP001321786">
    <property type="component" value="Chromosome"/>
</dbReference>
<feature type="transmembrane region" description="Helical" evidence="13">
    <location>
        <begin position="52"/>
        <end position="75"/>
    </location>
</feature>
<dbReference type="InterPro" id="IPR048279">
    <property type="entry name" value="MdtK-like"/>
</dbReference>
<evidence type="ECO:0000256" key="1">
    <source>
        <dbReference type="ARBA" id="ARBA00003408"/>
    </source>
</evidence>
<keyword evidence="7" id="KW-1003">Cell membrane</keyword>
<keyword evidence="5" id="KW-0813">Transport</keyword>